<evidence type="ECO:0000313" key="8">
    <source>
        <dbReference type="EMBL" id="AUF83315.1"/>
    </source>
</evidence>
<reference evidence="8 9" key="1">
    <citation type="submission" date="2017-12" db="EMBL/GenBank/DDBJ databases">
        <title>Mesoplasma syrphidae YJS, Complete Genome.</title>
        <authorList>
            <person name="Knight T.F."/>
            <person name="Citino T."/>
            <person name="Rubinstein R."/>
            <person name="Neuschaefer Z."/>
        </authorList>
    </citation>
    <scope>NUCLEOTIDE SEQUENCE [LARGE SCALE GENOMIC DNA]</scope>
    <source>
        <strain evidence="8 9">YJS</strain>
    </source>
</reference>
<dbReference type="SUPFAM" id="SSF50104">
    <property type="entry name" value="Translation proteins SH3-like domain"/>
    <property type="match status" value="1"/>
</dbReference>
<evidence type="ECO:0000313" key="9">
    <source>
        <dbReference type="Proteomes" id="UP000233419"/>
    </source>
</evidence>
<comment type="function">
    <text evidence="5">One of two assembly initiator proteins, it binds directly to the 5'-end of the 23S rRNA, where it nucleates assembly of the 50S subunit.</text>
</comment>
<dbReference type="InterPro" id="IPR041988">
    <property type="entry name" value="Ribosomal_uL24_KOW"/>
</dbReference>
<sequence>MTKSKILKGDVVKIIAGSHKGEVGPITHITKDKKWVSVQGINVLKHVKPSQTDTEGGIKEIPAKINISNVALQDPKTKDLTTKIGYEIVDGKKVRVARKSQQHIKAVK</sequence>
<dbReference type="HAMAP" id="MF_01326_B">
    <property type="entry name" value="Ribosomal_uL24_B"/>
    <property type="match status" value="1"/>
</dbReference>
<evidence type="ECO:0000256" key="1">
    <source>
        <dbReference type="ARBA" id="ARBA00010618"/>
    </source>
</evidence>
<comment type="function">
    <text evidence="5">One of the proteins that surrounds the polypeptide exit tunnel on the outside of the subunit.</text>
</comment>
<evidence type="ECO:0000259" key="7">
    <source>
        <dbReference type="SMART" id="SM00739"/>
    </source>
</evidence>
<keyword evidence="5" id="KW-0699">rRNA-binding</keyword>
<dbReference type="GO" id="GO:0006412">
    <property type="term" value="P:translation"/>
    <property type="evidence" value="ECO:0007669"/>
    <property type="project" value="UniProtKB-UniRule"/>
</dbReference>
<dbReference type="Gene3D" id="2.30.30.30">
    <property type="match status" value="1"/>
</dbReference>
<dbReference type="Pfam" id="PF17136">
    <property type="entry name" value="ribosomal_L24"/>
    <property type="match status" value="1"/>
</dbReference>
<dbReference type="RefSeq" id="WP_027048420.1">
    <property type="nucleotide sequence ID" value="NZ_CP025257.1"/>
</dbReference>
<keyword evidence="3 5" id="KW-0687">Ribonucleoprotein</keyword>
<dbReference type="GO" id="GO:0019843">
    <property type="term" value="F:rRNA binding"/>
    <property type="evidence" value="ECO:0007669"/>
    <property type="project" value="UniProtKB-UniRule"/>
</dbReference>
<dbReference type="AlphaFoldDB" id="A0A2K9C8H8"/>
<protein>
    <recommendedName>
        <fullName evidence="4 5">Large ribosomal subunit protein uL24</fullName>
    </recommendedName>
</protein>
<evidence type="ECO:0000256" key="5">
    <source>
        <dbReference type="HAMAP-Rule" id="MF_01326"/>
    </source>
</evidence>
<dbReference type="PROSITE" id="PS01108">
    <property type="entry name" value="RIBOSOMAL_L24"/>
    <property type="match status" value="1"/>
</dbReference>
<dbReference type="InterPro" id="IPR057264">
    <property type="entry name" value="Ribosomal_uL24_C"/>
</dbReference>
<evidence type="ECO:0000256" key="6">
    <source>
        <dbReference type="RuleBase" id="RU003477"/>
    </source>
</evidence>
<dbReference type="SMART" id="SM00739">
    <property type="entry name" value="KOW"/>
    <property type="match status" value="1"/>
</dbReference>
<gene>
    <name evidence="5" type="primary">rplX</name>
    <name evidence="8" type="ORF">CXP39_00625</name>
</gene>
<dbReference type="OrthoDB" id="9807419at2"/>
<feature type="domain" description="KOW" evidence="7">
    <location>
        <begin position="5"/>
        <end position="32"/>
    </location>
</feature>
<keyword evidence="2 5" id="KW-0689">Ribosomal protein</keyword>
<organism evidence="8 9">
    <name type="scientific">Mesoplasma syrphidae</name>
    <dbReference type="NCBI Taxonomy" id="225999"/>
    <lineage>
        <taxon>Bacteria</taxon>
        <taxon>Bacillati</taxon>
        <taxon>Mycoplasmatota</taxon>
        <taxon>Mollicutes</taxon>
        <taxon>Entomoplasmatales</taxon>
        <taxon>Entomoplasmataceae</taxon>
        <taxon>Mesoplasma</taxon>
    </lineage>
</organism>
<evidence type="ECO:0000256" key="3">
    <source>
        <dbReference type="ARBA" id="ARBA00023274"/>
    </source>
</evidence>
<dbReference type="EMBL" id="CP025257">
    <property type="protein sequence ID" value="AUF83315.1"/>
    <property type="molecule type" value="Genomic_DNA"/>
</dbReference>
<evidence type="ECO:0000256" key="4">
    <source>
        <dbReference type="ARBA" id="ARBA00035206"/>
    </source>
</evidence>
<name>A0A2K9C8H8_9MOLU</name>
<evidence type="ECO:0000256" key="2">
    <source>
        <dbReference type="ARBA" id="ARBA00022980"/>
    </source>
</evidence>
<dbReference type="InterPro" id="IPR014722">
    <property type="entry name" value="Rib_uL2_dom2"/>
</dbReference>
<dbReference type="KEGG" id="msyr:CXP39_00625"/>
<dbReference type="InterPro" id="IPR005824">
    <property type="entry name" value="KOW"/>
</dbReference>
<accession>A0A2K9C8H8</accession>
<dbReference type="GO" id="GO:0005840">
    <property type="term" value="C:ribosome"/>
    <property type="evidence" value="ECO:0007669"/>
    <property type="project" value="UniProtKB-KW"/>
</dbReference>
<proteinExistence type="inferred from homology"/>
<comment type="similarity">
    <text evidence="1 5 6">Belongs to the universal ribosomal protein uL24 family.</text>
</comment>
<comment type="subunit">
    <text evidence="5">Part of the 50S ribosomal subunit.</text>
</comment>
<keyword evidence="9" id="KW-1185">Reference proteome</keyword>
<dbReference type="GO" id="GO:0003735">
    <property type="term" value="F:structural constituent of ribosome"/>
    <property type="evidence" value="ECO:0007669"/>
    <property type="project" value="InterPro"/>
</dbReference>
<dbReference type="NCBIfam" id="TIGR01079">
    <property type="entry name" value="rplX_bact"/>
    <property type="match status" value="1"/>
</dbReference>
<dbReference type="InterPro" id="IPR003256">
    <property type="entry name" value="Ribosomal_uL24"/>
</dbReference>
<dbReference type="Pfam" id="PF00467">
    <property type="entry name" value="KOW"/>
    <property type="match status" value="1"/>
</dbReference>
<dbReference type="PANTHER" id="PTHR12903">
    <property type="entry name" value="MITOCHONDRIAL RIBOSOMAL PROTEIN L24"/>
    <property type="match status" value="1"/>
</dbReference>
<dbReference type="GO" id="GO:1990904">
    <property type="term" value="C:ribonucleoprotein complex"/>
    <property type="evidence" value="ECO:0007669"/>
    <property type="project" value="UniProtKB-KW"/>
</dbReference>
<dbReference type="InterPro" id="IPR005825">
    <property type="entry name" value="Ribosomal_uL24_CS"/>
</dbReference>
<dbReference type="InterPro" id="IPR008991">
    <property type="entry name" value="Translation_prot_SH3-like_sf"/>
</dbReference>
<dbReference type="CDD" id="cd06089">
    <property type="entry name" value="KOW_RPL26"/>
    <property type="match status" value="1"/>
</dbReference>
<keyword evidence="5" id="KW-0694">RNA-binding</keyword>
<dbReference type="Proteomes" id="UP000233419">
    <property type="component" value="Chromosome"/>
</dbReference>